<evidence type="ECO:0000259" key="12">
    <source>
        <dbReference type="PROSITE" id="PS50070"/>
    </source>
</evidence>
<evidence type="ECO:0000256" key="3">
    <source>
        <dbReference type="ARBA" id="ARBA00022572"/>
    </source>
</evidence>
<dbReference type="InterPro" id="IPR013806">
    <property type="entry name" value="Kringle-like"/>
</dbReference>
<dbReference type="Gene3D" id="1.10.2000.10">
    <property type="entry name" value="Frizzled cysteine-rich domain"/>
    <property type="match status" value="2"/>
</dbReference>
<evidence type="ECO:0000256" key="4">
    <source>
        <dbReference type="ARBA" id="ARBA00022741"/>
    </source>
</evidence>
<dbReference type="PROSITE" id="PS50038">
    <property type="entry name" value="FZ"/>
    <property type="match status" value="2"/>
</dbReference>
<accession>A0AAU9VXP9</accession>
<keyword evidence="9" id="KW-0812">Transmembrane</keyword>
<dbReference type="Proteomes" id="UP001159428">
    <property type="component" value="Unassembled WGS sequence"/>
</dbReference>
<feature type="signal peptide" evidence="10">
    <location>
        <begin position="1"/>
        <end position="20"/>
    </location>
</feature>
<feature type="domain" description="Kringle" evidence="12">
    <location>
        <begin position="633"/>
        <end position="713"/>
    </location>
</feature>
<evidence type="ECO:0000256" key="9">
    <source>
        <dbReference type="SAM" id="Phobius"/>
    </source>
</evidence>
<feature type="domain" description="FZ" evidence="11">
    <location>
        <begin position="64"/>
        <end position="225"/>
    </location>
</feature>
<dbReference type="GO" id="GO:0004175">
    <property type="term" value="F:endopeptidase activity"/>
    <property type="evidence" value="ECO:0007669"/>
    <property type="project" value="TreeGrafter"/>
</dbReference>
<dbReference type="SMART" id="SM00130">
    <property type="entry name" value="KR"/>
    <property type="match status" value="2"/>
</dbReference>
<feature type="compositionally biased region" description="Basic and acidic residues" evidence="8">
    <location>
        <begin position="993"/>
        <end position="1009"/>
    </location>
</feature>
<reference evidence="13 14" key="1">
    <citation type="submission" date="2022-05" db="EMBL/GenBank/DDBJ databases">
        <authorList>
            <consortium name="Genoscope - CEA"/>
            <person name="William W."/>
        </authorList>
    </citation>
    <scope>NUCLEOTIDE SEQUENCE [LARGE SCALE GENOMIC DNA]</scope>
</reference>
<dbReference type="PROSITE" id="PS50092">
    <property type="entry name" value="TSP1"/>
    <property type="match status" value="1"/>
</dbReference>
<evidence type="ECO:0000313" key="14">
    <source>
        <dbReference type="Proteomes" id="UP001159428"/>
    </source>
</evidence>
<keyword evidence="9" id="KW-1133">Transmembrane helix</keyword>
<evidence type="ECO:0000256" key="10">
    <source>
        <dbReference type="SAM" id="SignalP"/>
    </source>
</evidence>
<evidence type="ECO:0000256" key="1">
    <source>
        <dbReference type="ARBA" id="ARBA00004479"/>
    </source>
</evidence>
<feature type="transmembrane region" description="Helical" evidence="9">
    <location>
        <begin position="792"/>
        <end position="817"/>
    </location>
</feature>
<dbReference type="GO" id="GO:0005524">
    <property type="term" value="F:ATP binding"/>
    <property type="evidence" value="ECO:0007669"/>
    <property type="project" value="UniProtKB-KW"/>
</dbReference>
<comment type="caution">
    <text evidence="13">The sequence shown here is derived from an EMBL/GenBank/DDBJ whole genome shotgun (WGS) entry which is preliminary data.</text>
</comment>
<keyword evidence="9" id="KW-0472">Membrane</keyword>
<dbReference type="SUPFAM" id="SSF82895">
    <property type="entry name" value="TSP-1 type 1 repeat"/>
    <property type="match status" value="1"/>
</dbReference>
<evidence type="ECO:0000259" key="11">
    <source>
        <dbReference type="PROSITE" id="PS50038"/>
    </source>
</evidence>
<feature type="region of interest" description="Disordered" evidence="8">
    <location>
        <begin position="983"/>
        <end position="1030"/>
    </location>
</feature>
<dbReference type="Pfam" id="PF00051">
    <property type="entry name" value="Kringle"/>
    <property type="match status" value="2"/>
</dbReference>
<dbReference type="InterPro" id="IPR050759">
    <property type="entry name" value="Serine_protease_kringle"/>
</dbReference>
<keyword evidence="14" id="KW-1185">Reference proteome</keyword>
<protein>
    <submittedName>
        <fullName evidence="13">Uncharacterized protein</fullName>
    </submittedName>
</protein>
<keyword evidence="6" id="KW-1015">Disulfide bond</keyword>
<feature type="domain" description="Kringle" evidence="12">
    <location>
        <begin position="241"/>
        <end position="321"/>
    </location>
</feature>
<dbReference type="PRINTS" id="PR00018">
    <property type="entry name" value="KRINGLE"/>
</dbReference>
<dbReference type="InterPro" id="IPR036383">
    <property type="entry name" value="TSP1_rpt_sf"/>
</dbReference>
<name>A0AAU9VXP9_9CNID</name>
<evidence type="ECO:0000256" key="6">
    <source>
        <dbReference type="ARBA" id="ARBA00023157"/>
    </source>
</evidence>
<dbReference type="PROSITE" id="PS50070">
    <property type="entry name" value="KRINGLE_2"/>
    <property type="match status" value="2"/>
</dbReference>
<evidence type="ECO:0000256" key="2">
    <source>
        <dbReference type="ARBA" id="ARBA00022553"/>
    </source>
</evidence>
<keyword evidence="10" id="KW-0732">Signal</keyword>
<dbReference type="SUPFAM" id="SSF57440">
    <property type="entry name" value="Kringle-like"/>
    <property type="match status" value="2"/>
</dbReference>
<comment type="subcellular location">
    <subcellularLocation>
        <location evidence="1">Membrane</location>
        <topology evidence="1">Single-pass type I membrane protein</topology>
    </subcellularLocation>
</comment>
<dbReference type="PANTHER" id="PTHR24261:SF7">
    <property type="entry name" value="KRINGLE DOMAIN-CONTAINING PROTEIN"/>
    <property type="match status" value="1"/>
</dbReference>
<dbReference type="AlphaFoldDB" id="A0AAU9VXP9"/>
<dbReference type="GO" id="GO:0005615">
    <property type="term" value="C:extracellular space"/>
    <property type="evidence" value="ECO:0007669"/>
    <property type="project" value="TreeGrafter"/>
</dbReference>
<comment type="caution">
    <text evidence="7">Lacks conserved residue(s) required for the propagation of feature annotation.</text>
</comment>
<evidence type="ECO:0000313" key="13">
    <source>
        <dbReference type="EMBL" id="CAH3042095.1"/>
    </source>
</evidence>
<dbReference type="InterPro" id="IPR038178">
    <property type="entry name" value="Kringle_sf"/>
</dbReference>
<dbReference type="PANTHER" id="PTHR24261">
    <property type="entry name" value="PLASMINOGEN-RELATED"/>
    <property type="match status" value="1"/>
</dbReference>
<evidence type="ECO:0000256" key="8">
    <source>
        <dbReference type="SAM" id="MobiDB-lite"/>
    </source>
</evidence>
<dbReference type="Gene3D" id="2.20.100.10">
    <property type="entry name" value="Thrombospondin type-1 (TSP1) repeat"/>
    <property type="match status" value="1"/>
</dbReference>
<keyword evidence="4" id="KW-0547">Nucleotide-binding</keyword>
<dbReference type="GO" id="GO:0005102">
    <property type="term" value="F:signaling receptor binding"/>
    <property type="evidence" value="ECO:0007669"/>
    <property type="project" value="TreeGrafter"/>
</dbReference>
<keyword evidence="2" id="KW-0597">Phosphoprotein</keyword>
<dbReference type="InterPro" id="IPR036790">
    <property type="entry name" value="Frizzled_dom_sf"/>
</dbReference>
<organism evidence="13 14">
    <name type="scientific">Pocillopora meandrina</name>
    <dbReference type="NCBI Taxonomy" id="46732"/>
    <lineage>
        <taxon>Eukaryota</taxon>
        <taxon>Metazoa</taxon>
        <taxon>Cnidaria</taxon>
        <taxon>Anthozoa</taxon>
        <taxon>Hexacorallia</taxon>
        <taxon>Scleractinia</taxon>
        <taxon>Astrocoeniina</taxon>
        <taxon>Pocilloporidae</taxon>
        <taxon>Pocillopora</taxon>
    </lineage>
</organism>
<evidence type="ECO:0000256" key="7">
    <source>
        <dbReference type="PROSITE-ProRule" id="PRU00121"/>
    </source>
</evidence>
<dbReference type="EMBL" id="CALNXJ010000006">
    <property type="protein sequence ID" value="CAH3042095.1"/>
    <property type="molecule type" value="Genomic_DNA"/>
</dbReference>
<keyword evidence="5" id="KW-0067">ATP-binding</keyword>
<gene>
    <name evidence="13" type="ORF">PMEA_00028571</name>
</gene>
<feature type="domain" description="FZ" evidence="11">
    <location>
        <begin position="468"/>
        <end position="617"/>
    </location>
</feature>
<dbReference type="SMART" id="SM00209">
    <property type="entry name" value="TSP1"/>
    <property type="match status" value="1"/>
</dbReference>
<evidence type="ECO:0000256" key="5">
    <source>
        <dbReference type="ARBA" id="ARBA00022840"/>
    </source>
</evidence>
<dbReference type="GO" id="GO:0016020">
    <property type="term" value="C:membrane"/>
    <property type="evidence" value="ECO:0007669"/>
    <property type="project" value="UniProtKB-SubCell"/>
</dbReference>
<dbReference type="CDD" id="cd00108">
    <property type="entry name" value="KR"/>
    <property type="match status" value="2"/>
</dbReference>
<dbReference type="Pfam" id="PF00090">
    <property type="entry name" value="TSP_1"/>
    <property type="match status" value="1"/>
</dbReference>
<feature type="chain" id="PRO_5043336679" evidence="10">
    <location>
        <begin position="21"/>
        <end position="1101"/>
    </location>
</feature>
<dbReference type="InterPro" id="IPR000001">
    <property type="entry name" value="Kringle"/>
</dbReference>
<dbReference type="Gene3D" id="2.40.20.10">
    <property type="entry name" value="Plasminogen Kringle 4"/>
    <property type="match status" value="2"/>
</dbReference>
<dbReference type="Pfam" id="PF01392">
    <property type="entry name" value="Fz"/>
    <property type="match status" value="2"/>
</dbReference>
<dbReference type="InterPro" id="IPR000884">
    <property type="entry name" value="TSP1_rpt"/>
</dbReference>
<dbReference type="InterPro" id="IPR020067">
    <property type="entry name" value="Frizzled_dom"/>
</dbReference>
<proteinExistence type="predicted"/>
<sequence length="1101" mass="126087">MGFFTVLLFTVVYLSSFIDARDVYPSRERDKTQVTYNNTSISSKGESCVEAKPSADQRLAKVICHPYRPIARRVDKNVMRTEVCRSIVGDDLLFATPAEQEWRENLFVTYTIRSRVGQVPRMPESPSRLLTKFCWQLIVHMYCRFFLPKCDMTSSRPRAQPICRDACREFKNQCQRAWTHAQRKFKSVSWAVQKLASGMERSSSLMWCRNLPRRRGPDIPECYYPKMLKEKKENPRPFTDTCFYDDGRTYNGSVSVTRSGHKCQSWNSQCPHRHHRTPENYPELNGAGNACRNPGGQAPNGPWCYTTNVTQRWEYCNVIKCETLKESKGMLIKFYLKLTRLKCTLYLRLATNHSSYYKKLTKLNMKVMSEELNRNFQLFEDVLLLYKDTTLLSLHTSQTSCCWILPELNKMTDSRFRRLLLCFMTIWTVALGQTGNYSVVRDHEGNEEFITVNKTGNISCVSAQPIPKSQAYCKPYRYKGSSGVCASIVKDRNVYGSSLHQRKMESSLYNFRMAKAYILSKGDISDRCLRTVDLVYCNHYFPKCDDTSSKILPVPVCREACDVMVQRHCKEEYRRAKEINKALQDSPALGLGWSFELLNCSEFPLRNGGSIPECHYPEELEEKNALEGDFSDRCFYGDGQLYRGNVSVTQSGYKCQSWTSQCPHRHHRTPEIFPELSNTGNACRNPGGQAPLGPWCYTTNSTVRWEYCNISTCAPEDATLSNWSPFTKCSVSCGNGSITRTRTCTRPRLGGKNCSSLGALVERQPCSLQNCSENVDNIEEVPVDKKTLGLNFTWIIILSTIGSVLFLVSIILVVTLVKKRTGRKPNNPNIQDEEEITPYATVRFNEVFPANATSNYYPIPGMYDNPLKALPPHPWIKTGSKAANKQEIRRSPYGNLDHLGRQAVNPLQYLFYQPRYENELADNTTRDVIYIRPGYDKLMSTTRKKRREIYRGEGTRLACEKADMSVYDSLIREINLKCKSRREDLTDSDEDGERNIRVIMEEPSGDERSPTCSTDEGENTRDSTDLSNNGYKVDLENSCIVNDWNTSEGENEEQNLTLTERNDNLSPRSQAALKMEDKRGLFQFYSASDPSQNTEQEQSAI</sequence>
<keyword evidence="3 7" id="KW-0420">Kringle</keyword>
<dbReference type="SUPFAM" id="SSF63501">
    <property type="entry name" value="Frizzled cysteine-rich domain"/>
    <property type="match status" value="1"/>
</dbReference>